<name>A0A4S2MHI7_9PEZI</name>
<reference evidence="3 4" key="1">
    <citation type="submission" date="2019-04" db="EMBL/GenBank/DDBJ databases">
        <title>Comparative genomics and transcriptomics to analyze fruiting body development in filamentous ascomycetes.</title>
        <authorList>
            <consortium name="DOE Joint Genome Institute"/>
            <person name="Lutkenhaus R."/>
            <person name="Traeger S."/>
            <person name="Breuer J."/>
            <person name="Kuo A."/>
            <person name="Lipzen A."/>
            <person name="Pangilinan J."/>
            <person name="Dilworth D."/>
            <person name="Sandor L."/>
            <person name="Poggeler S."/>
            <person name="Barry K."/>
            <person name="Grigoriev I.V."/>
            <person name="Nowrousian M."/>
        </authorList>
    </citation>
    <scope>NUCLEOTIDE SEQUENCE [LARGE SCALE GENOMIC DNA]</scope>
    <source>
        <strain evidence="3 4">CBS 389.68</strain>
    </source>
</reference>
<dbReference type="OrthoDB" id="5342758at2759"/>
<feature type="region of interest" description="Disordered" evidence="2">
    <location>
        <begin position="1"/>
        <end position="34"/>
    </location>
</feature>
<dbReference type="Proteomes" id="UP000298138">
    <property type="component" value="Unassembled WGS sequence"/>
</dbReference>
<feature type="compositionally biased region" description="Pro residues" evidence="2">
    <location>
        <begin position="1"/>
        <end position="12"/>
    </location>
</feature>
<dbReference type="InParanoid" id="A0A4S2MHI7"/>
<evidence type="ECO:0000256" key="2">
    <source>
        <dbReference type="SAM" id="MobiDB-lite"/>
    </source>
</evidence>
<dbReference type="EMBL" id="ML220184">
    <property type="protein sequence ID" value="TGZ76326.1"/>
    <property type="molecule type" value="Genomic_DNA"/>
</dbReference>
<feature type="region of interest" description="Disordered" evidence="2">
    <location>
        <begin position="94"/>
        <end position="113"/>
    </location>
</feature>
<protein>
    <submittedName>
        <fullName evidence="3">Uncharacterized protein</fullName>
    </submittedName>
</protein>
<dbReference type="STRING" id="341454.A0A4S2MHI7"/>
<sequence length="369" mass="40744">MSPSSHLPPNPQPTASLHSIEPDPDPFPEPQSLIPLLRLPPPVLVPRPLSSSVSAFGALRDPLTQLHNQAGRLSSELQQLIDAQAEALLGINNASTSPHRQSPAKRPSKARLSLSDARNGLLTAMRELVDVRAREAMIYGDMATEQRELAQVVRVNEKKTTQIRDELSKIHASPEAERVEKLREEQSVVTLEVSELRQKLRRLEAKNWELEAEITEAENVVKSRSASYEGSLNALSKKTTAFLSKHRQLNPQTALESWAAEAEACTVKMEAASREKEALESGIMLWQECLSTVRGYESMMREAVRNKTVSDTETRSGLVKSLDKATHELEDMLSAAEASKWNLLEVCIGSELQALREASAILNGVVSEP</sequence>
<organism evidence="3 4">
    <name type="scientific">Ascodesmis nigricans</name>
    <dbReference type="NCBI Taxonomy" id="341454"/>
    <lineage>
        <taxon>Eukaryota</taxon>
        <taxon>Fungi</taxon>
        <taxon>Dikarya</taxon>
        <taxon>Ascomycota</taxon>
        <taxon>Pezizomycotina</taxon>
        <taxon>Pezizomycetes</taxon>
        <taxon>Pezizales</taxon>
        <taxon>Ascodesmidaceae</taxon>
        <taxon>Ascodesmis</taxon>
    </lineage>
</organism>
<keyword evidence="4" id="KW-1185">Reference proteome</keyword>
<proteinExistence type="predicted"/>
<gene>
    <name evidence="3" type="ORF">EX30DRAFT_344969</name>
</gene>
<keyword evidence="1" id="KW-0175">Coiled coil</keyword>
<evidence type="ECO:0000313" key="3">
    <source>
        <dbReference type="EMBL" id="TGZ76326.1"/>
    </source>
</evidence>
<dbReference type="AlphaFoldDB" id="A0A4S2MHI7"/>
<evidence type="ECO:0000313" key="4">
    <source>
        <dbReference type="Proteomes" id="UP000298138"/>
    </source>
</evidence>
<accession>A0A4S2MHI7</accession>
<feature type="coiled-coil region" evidence="1">
    <location>
        <begin position="179"/>
        <end position="220"/>
    </location>
</feature>
<evidence type="ECO:0000256" key="1">
    <source>
        <dbReference type="SAM" id="Coils"/>
    </source>
</evidence>